<dbReference type="PANTHER" id="PTHR46338:SF5">
    <property type="entry name" value="TRANSCRIPTION INITIATION FACTOR TFIID SUBUNIT 8"/>
    <property type="match status" value="1"/>
</dbReference>
<feature type="region of interest" description="Disordered" evidence="5">
    <location>
        <begin position="490"/>
        <end position="528"/>
    </location>
</feature>
<dbReference type="GO" id="GO:0046982">
    <property type="term" value="F:protein heterodimerization activity"/>
    <property type="evidence" value="ECO:0007669"/>
    <property type="project" value="InterPro"/>
</dbReference>
<reference evidence="7 8" key="1">
    <citation type="submission" date="2020-07" db="EMBL/GenBank/DDBJ databases">
        <title>Comparative genomics of pyrophilous fungi reveals a link between fire events and developmental genes.</title>
        <authorList>
            <consortium name="DOE Joint Genome Institute"/>
            <person name="Steindorff A.S."/>
            <person name="Carver A."/>
            <person name="Calhoun S."/>
            <person name="Stillman K."/>
            <person name="Liu H."/>
            <person name="Lipzen A."/>
            <person name="Pangilinan J."/>
            <person name="Labutti K."/>
            <person name="Bruns T.D."/>
            <person name="Grigoriev I.V."/>
        </authorList>
    </citation>
    <scope>NUCLEOTIDE SEQUENCE [LARGE SCALE GENOMIC DNA]</scope>
    <source>
        <strain evidence="7 8">CBS 144469</strain>
    </source>
</reference>
<dbReference type="AlphaFoldDB" id="A0A8H6HQM2"/>
<keyword evidence="4" id="KW-0539">Nucleus</keyword>
<feature type="region of interest" description="Disordered" evidence="5">
    <location>
        <begin position="555"/>
        <end position="580"/>
    </location>
</feature>
<dbReference type="InterPro" id="IPR037818">
    <property type="entry name" value="TAF8"/>
</dbReference>
<gene>
    <name evidence="7" type="ORF">DFP72DRAFT_909581</name>
</gene>
<evidence type="ECO:0000256" key="1">
    <source>
        <dbReference type="ARBA" id="ARBA00004123"/>
    </source>
</evidence>
<dbReference type="Proteomes" id="UP000521943">
    <property type="component" value="Unassembled WGS sequence"/>
</dbReference>
<protein>
    <recommendedName>
        <fullName evidence="6">Bromodomain associated domain-containing protein</fullName>
    </recommendedName>
</protein>
<evidence type="ECO:0000256" key="5">
    <source>
        <dbReference type="SAM" id="MobiDB-lite"/>
    </source>
</evidence>
<dbReference type="Gene3D" id="1.10.20.10">
    <property type="entry name" value="Histone, subunit A"/>
    <property type="match status" value="1"/>
</dbReference>
<evidence type="ECO:0000256" key="3">
    <source>
        <dbReference type="ARBA" id="ARBA00023163"/>
    </source>
</evidence>
<organism evidence="7 8">
    <name type="scientific">Ephemerocybe angulata</name>
    <dbReference type="NCBI Taxonomy" id="980116"/>
    <lineage>
        <taxon>Eukaryota</taxon>
        <taxon>Fungi</taxon>
        <taxon>Dikarya</taxon>
        <taxon>Basidiomycota</taxon>
        <taxon>Agaricomycotina</taxon>
        <taxon>Agaricomycetes</taxon>
        <taxon>Agaricomycetidae</taxon>
        <taxon>Agaricales</taxon>
        <taxon>Agaricineae</taxon>
        <taxon>Psathyrellaceae</taxon>
        <taxon>Ephemerocybe</taxon>
    </lineage>
</organism>
<dbReference type="SMART" id="SM00576">
    <property type="entry name" value="BTP"/>
    <property type="match status" value="1"/>
</dbReference>
<feature type="compositionally biased region" description="Polar residues" evidence="5">
    <location>
        <begin position="244"/>
        <end position="255"/>
    </location>
</feature>
<feature type="compositionally biased region" description="Acidic residues" evidence="5">
    <location>
        <begin position="133"/>
        <end position="150"/>
    </location>
</feature>
<feature type="region of interest" description="Disordered" evidence="5">
    <location>
        <begin position="159"/>
        <end position="260"/>
    </location>
</feature>
<feature type="compositionally biased region" description="Pro residues" evidence="5">
    <location>
        <begin position="180"/>
        <end position="197"/>
    </location>
</feature>
<feature type="domain" description="Bromodomain associated" evidence="6">
    <location>
        <begin position="2"/>
        <end position="78"/>
    </location>
</feature>
<dbReference type="GO" id="GO:0005669">
    <property type="term" value="C:transcription factor TFIID complex"/>
    <property type="evidence" value="ECO:0007669"/>
    <property type="project" value="InterPro"/>
</dbReference>
<feature type="compositionally biased region" description="Acidic residues" evidence="5">
    <location>
        <begin position="159"/>
        <end position="168"/>
    </location>
</feature>
<dbReference type="PANTHER" id="PTHR46338">
    <property type="entry name" value="TRANSCRIPTION INITIATION FACTOR TFIID SUBUNIT 8"/>
    <property type="match status" value="1"/>
</dbReference>
<evidence type="ECO:0000313" key="7">
    <source>
        <dbReference type="EMBL" id="KAF6750896.1"/>
    </source>
</evidence>
<keyword evidence="3" id="KW-0804">Transcription</keyword>
<dbReference type="InterPro" id="IPR006565">
    <property type="entry name" value="BTP"/>
</dbReference>
<feature type="region of interest" description="Disordered" evidence="5">
    <location>
        <begin position="131"/>
        <end position="150"/>
    </location>
</feature>
<dbReference type="Pfam" id="PF07524">
    <property type="entry name" value="Bromo_TP"/>
    <property type="match status" value="1"/>
</dbReference>
<evidence type="ECO:0000256" key="4">
    <source>
        <dbReference type="ARBA" id="ARBA00023242"/>
    </source>
</evidence>
<name>A0A8H6HQM2_9AGAR</name>
<keyword evidence="8" id="KW-1185">Reference proteome</keyword>
<dbReference type="CDD" id="cd00076">
    <property type="entry name" value="HFD_SF"/>
    <property type="match status" value="1"/>
</dbReference>
<feature type="compositionally biased region" description="Basic and acidic residues" evidence="5">
    <location>
        <begin position="510"/>
        <end position="524"/>
    </location>
</feature>
<keyword evidence="2" id="KW-0805">Transcription regulation</keyword>
<dbReference type="SUPFAM" id="SSF47113">
    <property type="entry name" value="Histone-fold"/>
    <property type="match status" value="1"/>
</dbReference>
<comment type="subcellular location">
    <subcellularLocation>
        <location evidence="1">Nucleus</location>
    </subcellularLocation>
</comment>
<dbReference type="InterPro" id="IPR009072">
    <property type="entry name" value="Histone-fold"/>
</dbReference>
<dbReference type="OrthoDB" id="436852at2759"/>
<comment type="caution">
    <text evidence="7">The sequence shown here is derived from an EMBL/GenBank/DDBJ whole genome shotgun (WGS) entry which is preliminary data.</text>
</comment>
<dbReference type="EMBL" id="JACGCI010000054">
    <property type="protein sequence ID" value="KAF6750896.1"/>
    <property type="molecule type" value="Genomic_DNA"/>
</dbReference>
<proteinExistence type="predicted"/>
<accession>A0A8H6HQM2</accession>
<sequence>MDPCAQKLLESATHKTLHAHAFSRASSQATAVLTDLLSRYLQLLSGTCAAYAGHAGRSTLTVYDALAALEELGAGLEDLKDYGEGEGRELGRYALHSARRQEELNDFRGQIMEGMKQDKDDAIPLEYARFDGPIEESEDEESGESEDEGLGLEADAEGEVIGEDDSMDVDSPLKRHPGFMGPPPLPLSPVSNSPPSPSRKRPRTANWSPPEYVPDFLPPFPSISTATDPGTVPASGLDSLRPSPLTQTFDLPSTSATGAAAEENRAVAAALQVPQTLTTTTSTSDILVQVPYSQSTLSGLPERHLPGPPPPPSSTWSRPMISAPRQSIPQVESSFIAAYHYILTHPPPTTPPPSTLQRHRVAMSLLSLIQSSSRWTPSDSLYGSIAPCPPRVATVPPSYPVAVTDLGAGQQVKDGAGNGFKFPGSNNRPVATVDRLAPLVAQPSSRLPDLARSVLHPAILARSTRLVHPPVLHRGSKPLVYGPGVPAPWNSNPIPPTDANGVPQTPLTTKPKDSLNGKGDDGESNKPAIPDALLFATWDYDSKDYRVPLPRHRTRMGSVASGSGSGATITLPQLRKSSLK</sequence>
<evidence type="ECO:0000259" key="6">
    <source>
        <dbReference type="SMART" id="SM00576"/>
    </source>
</evidence>
<evidence type="ECO:0000256" key="2">
    <source>
        <dbReference type="ARBA" id="ARBA00023015"/>
    </source>
</evidence>
<evidence type="ECO:0000313" key="8">
    <source>
        <dbReference type="Proteomes" id="UP000521943"/>
    </source>
</evidence>